<dbReference type="EMBL" id="ON366410">
    <property type="protein sequence ID" value="USL89234.1"/>
    <property type="molecule type" value="Genomic_DNA"/>
</dbReference>
<keyword evidence="2" id="KW-1185">Reference proteome</keyword>
<evidence type="ECO:0000313" key="2">
    <source>
        <dbReference type="Proteomes" id="UP001214971"/>
    </source>
</evidence>
<proteinExistence type="predicted"/>
<name>A0AAE9LUM0_9CAUD</name>
<sequence length="229" mass="25839">MAKGKITKAMKATAKENGISLELLRYRIAKKWDVNRAVTEPPRKQAERVKSNPDMLALAKENGISSNNYKYRVRVLKMDEFEAATKPLATKEEKAALSSEARGGIPAHLVAEAKRNGIKYITLYRRLRVYEPAWDVRRAVTEPPLIENTPMANIFNHLADDLGIDWRGIRATQTHSHMKYDPVMIAVAEANGINYNTLIYRLVTSKKKWTMLDAATVKPSYANGKEALI</sequence>
<accession>A0AAE9LUM0</accession>
<gene>
    <name evidence="1" type="ORF">vBBceSLY1_00015</name>
</gene>
<dbReference type="Proteomes" id="UP001214971">
    <property type="component" value="Segment"/>
</dbReference>
<reference evidence="1" key="1">
    <citation type="submission" date="2022-04" db="EMBL/GenBank/DDBJ databases">
        <authorList>
            <person name="Yang M."/>
            <person name="Tan S."/>
        </authorList>
    </citation>
    <scope>NUCLEOTIDE SEQUENCE</scope>
</reference>
<protein>
    <submittedName>
        <fullName evidence="1">Nucleoside permease</fullName>
    </submittedName>
</protein>
<evidence type="ECO:0000313" key="1">
    <source>
        <dbReference type="EMBL" id="USL89234.1"/>
    </source>
</evidence>
<organism evidence="1 2">
    <name type="scientific">Bacillus phage vB_BceS_LY1</name>
    <dbReference type="NCBI Taxonomy" id="2950459"/>
    <lineage>
        <taxon>Viruses</taxon>
        <taxon>Duplodnaviria</taxon>
        <taxon>Heunggongvirae</taxon>
        <taxon>Uroviricota</taxon>
        <taxon>Caudoviricetes</taxon>
        <taxon>Gutmannvirinae</taxon>
        <taxon>Layangavirus</taxon>
        <taxon>Layangavirus LY1</taxon>
    </lineage>
</organism>